<dbReference type="EMBL" id="UINC01005655">
    <property type="protein sequence ID" value="SVA22708.1"/>
    <property type="molecule type" value="Genomic_DNA"/>
</dbReference>
<dbReference type="InterPro" id="IPR026444">
    <property type="entry name" value="Secre_tail"/>
</dbReference>
<feature type="domain" description="Peptidase M1 membrane alanine aminopeptidase" evidence="9">
    <location>
        <begin position="318"/>
        <end position="460"/>
    </location>
</feature>
<dbReference type="InterPro" id="IPR042097">
    <property type="entry name" value="Aminopeptidase_N-like_N_sf"/>
</dbReference>
<keyword evidence="7" id="KW-0862">Zinc</keyword>
<evidence type="ECO:0000259" key="9">
    <source>
        <dbReference type="Pfam" id="PF01433"/>
    </source>
</evidence>
<evidence type="ECO:0000256" key="4">
    <source>
        <dbReference type="ARBA" id="ARBA00022670"/>
    </source>
</evidence>
<organism evidence="12">
    <name type="scientific">marine metagenome</name>
    <dbReference type="NCBI Taxonomy" id="408172"/>
    <lineage>
        <taxon>unclassified sequences</taxon>
        <taxon>metagenomes</taxon>
        <taxon>ecological metagenomes</taxon>
    </lineage>
</organism>
<dbReference type="SUPFAM" id="SSF55486">
    <property type="entry name" value="Metalloproteases ('zincins'), catalytic domain"/>
    <property type="match status" value="1"/>
</dbReference>
<dbReference type="GO" id="GO:0016020">
    <property type="term" value="C:membrane"/>
    <property type="evidence" value="ECO:0007669"/>
    <property type="project" value="TreeGrafter"/>
</dbReference>
<protein>
    <recommendedName>
        <fullName evidence="13">Peptidase M1 membrane alanine aminopeptidase domain-containing protein</fullName>
    </recommendedName>
</protein>
<gene>
    <name evidence="12" type="ORF">METZ01_LOCUS75562</name>
</gene>
<dbReference type="CDD" id="cd09603">
    <property type="entry name" value="M1_APN_like"/>
    <property type="match status" value="1"/>
</dbReference>
<dbReference type="NCBIfam" id="TIGR04183">
    <property type="entry name" value="Por_Secre_tail"/>
    <property type="match status" value="1"/>
</dbReference>
<dbReference type="InterPro" id="IPR050344">
    <property type="entry name" value="Peptidase_M1_aminopeptidases"/>
</dbReference>
<evidence type="ECO:0000256" key="6">
    <source>
        <dbReference type="ARBA" id="ARBA00022801"/>
    </source>
</evidence>
<comment type="cofactor">
    <cofactor evidence="1">
        <name>Zn(2+)</name>
        <dbReference type="ChEBI" id="CHEBI:29105"/>
    </cofactor>
</comment>
<evidence type="ECO:0000256" key="5">
    <source>
        <dbReference type="ARBA" id="ARBA00022723"/>
    </source>
</evidence>
<keyword evidence="3" id="KW-0031">Aminopeptidase</keyword>
<evidence type="ECO:0000259" key="11">
    <source>
        <dbReference type="Pfam" id="PF18962"/>
    </source>
</evidence>
<evidence type="ECO:0000313" key="12">
    <source>
        <dbReference type="EMBL" id="SVA22708.1"/>
    </source>
</evidence>
<dbReference type="GO" id="GO:0008270">
    <property type="term" value="F:zinc ion binding"/>
    <property type="evidence" value="ECO:0007669"/>
    <property type="project" value="InterPro"/>
</dbReference>
<keyword evidence="4" id="KW-0645">Protease</keyword>
<accession>A0A381U545</accession>
<evidence type="ECO:0000256" key="8">
    <source>
        <dbReference type="ARBA" id="ARBA00023049"/>
    </source>
</evidence>
<evidence type="ECO:0000256" key="2">
    <source>
        <dbReference type="ARBA" id="ARBA00010136"/>
    </source>
</evidence>
<feature type="domain" description="Aminopeptidase N-like N-terminal" evidence="10">
    <location>
        <begin position="55"/>
        <end position="229"/>
    </location>
</feature>
<proteinExistence type="inferred from homology"/>
<keyword evidence="8" id="KW-0482">Metalloprotease</keyword>
<dbReference type="PRINTS" id="PR00756">
    <property type="entry name" value="ALADIPTASE"/>
</dbReference>
<dbReference type="GO" id="GO:0006508">
    <property type="term" value="P:proteolysis"/>
    <property type="evidence" value="ECO:0007669"/>
    <property type="project" value="UniProtKB-KW"/>
</dbReference>
<dbReference type="PANTHER" id="PTHR11533">
    <property type="entry name" value="PROTEASE M1 ZINC METALLOPROTEASE"/>
    <property type="match status" value="1"/>
</dbReference>
<dbReference type="SUPFAM" id="SSF63737">
    <property type="entry name" value="Leukotriene A4 hydrolase N-terminal domain"/>
    <property type="match status" value="1"/>
</dbReference>
<dbReference type="AlphaFoldDB" id="A0A381U545"/>
<sequence>MVRRHFFFFFLTCFLSGQVETDKPLFPCGHTLSAARWLEAESTLTENQEKIDVTYYRIDFEIDIDGEEIDGSVLVDGWIGMDQPDSIELDFTDEMTVDSVKFYNELHSFSHESDLLKIPAPEVTFNEGYEFSVEVFYHGTPAPTGFGSFNFDTHANVDHIWTLSEPYGARDWWPCKDDPSDKADSVDINITVPEAQIVVSNGLLMEETDLGDGRKRYHWEERYPICTYLVSVTTYPYSVWHDEYISMNGDTLPLDYYVYPDHYDDVYNNYLLTNDMMAVFAQRFGEYPFMGEKYGHAEFGRGGGMEHQTVTSLGGHTEWLIAHELGHQWWGDLVTCASFHHIWLNEGFARYSESIWAENHNGTEAYKDYWESHAYYGPGTIYVENPGTTGEIFNGNLSYDKAGWVVHMLRGVLGDSIFFSALKSYAYNDSLAYGAVTTEDFQAVCEDVSGLDLDVFFSQWIYGERYPKYAVSWEKLDSDELIVTIDQTQNWQYFTMPIQLRVILPDDTLDFTVENSGVAQEYNLGLIGSSSFNVILDPDDWILKEVAYLDNGYEFPGPTKITLYPAYPNPFNGGTIISFFMPETVGQTPARVQVYDLNGRLTETLWSGKSMIGTNRFRWLAHDRTSGIYFVKLDAGGKQFTQKVQYIK</sequence>
<dbReference type="GO" id="GO:0070006">
    <property type="term" value="F:metalloaminopeptidase activity"/>
    <property type="evidence" value="ECO:0007669"/>
    <property type="project" value="TreeGrafter"/>
</dbReference>
<dbReference type="InterPro" id="IPR001930">
    <property type="entry name" value="Peptidase_M1"/>
</dbReference>
<comment type="similarity">
    <text evidence="2">Belongs to the peptidase M1 family.</text>
</comment>
<dbReference type="PANTHER" id="PTHR11533:SF174">
    <property type="entry name" value="PUROMYCIN-SENSITIVE AMINOPEPTIDASE-RELATED"/>
    <property type="match status" value="1"/>
</dbReference>
<evidence type="ECO:0000256" key="3">
    <source>
        <dbReference type="ARBA" id="ARBA00022438"/>
    </source>
</evidence>
<dbReference type="Pfam" id="PF18962">
    <property type="entry name" value="Por_Secre_tail"/>
    <property type="match status" value="1"/>
</dbReference>
<dbReference type="GO" id="GO:0042277">
    <property type="term" value="F:peptide binding"/>
    <property type="evidence" value="ECO:0007669"/>
    <property type="project" value="TreeGrafter"/>
</dbReference>
<dbReference type="GO" id="GO:0005615">
    <property type="term" value="C:extracellular space"/>
    <property type="evidence" value="ECO:0007669"/>
    <property type="project" value="TreeGrafter"/>
</dbReference>
<dbReference type="GO" id="GO:0043171">
    <property type="term" value="P:peptide catabolic process"/>
    <property type="evidence" value="ECO:0007669"/>
    <property type="project" value="TreeGrafter"/>
</dbReference>
<keyword evidence="6" id="KW-0378">Hydrolase</keyword>
<evidence type="ECO:0000256" key="1">
    <source>
        <dbReference type="ARBA" id="ARBA00001947"/>
    </source>
</evidence>
<keyword evidence="5" id="KW-0479">Metal-binding</keyword>
<dbReference type="InterPro" id="IPR014782">
    <property type="entry name" value="Peptidase_M1_dom"/>
</dbReference>
<dbReference type="Pfam" id="PF17900">
    <property type="entry name" value="Peptidase_M1_N"/>
    <property type="match status" value="1"/>
</dbReference>
<dbReference type="Gene3D" id="2.60.40.1730">
    <property type="entry name" value="tricorn interacting facor f3 domain"/>
    <property type="match status" value="1"/>
</dbReference>
<feature type="domain" description="Secretion system C-terminal sorting" evidence="11">
    <location>
        <begin position="567"/>
        <end position="644"/>
    </location>
</feature>
<dbReference type="InterPro" id="IPR027268">
    <property type="entry name" value="Peptidase_M4/M1_CTD_sf"/>
</dbReference>
<dbReference type="GO" id="GO:0005737">
    <property type="term" value="C:cytoplasm"/>
    <property type="evidence" value="ECO:0007669"/>
    <property type="project" value="TreeGrafter"/>
</dbReference>
<dbReference type="InterPro" id="IPR045357">
    <property type="entry name" value="Aminopeptidase_N-like_N"/>
</dbReference>
<evidence type="ECO:0000259" key="10">
    <source>
        <dbReference type="Pfam" id="PF17900"/>
    </source>
</evidence>
<evidence type="ECO:0008006" key="13">
    <source>
        <dbReference type="Google" id="ProtNLM"/>
    </source>
</evidence>
<name>A0A381U545_9ZZZZ</name>
<evidence type="ECO:0000256" key="7">
    <source>
        <dbReference type="ARBA" id="ARBA00022833"/>
    </source>
</evidence>
<reference evidence="12" key="1">
    <citation type="submission" date="2018-05" db="EMBL/GenBank/DDBJ databases">
        <authorList>
            <person name="Lanie J.A."/>
            <person name="Ng W.-L."/>
            <person name="Kazmierczak K.M."/>
            <person name="Andrzejewski T.M."/>
            <person name="Davidsen T.M."/>
            <person name="Wayne K.J."/>
            <person name="Tettelin H."/>
            <person name="Glass J.I."/>
            <person name="Rusch D."/>
            <person name="Podicherti R."/>
            <person name="Tsui H.-C.T."/>
            <person name="Winkler M.E."/>
        </authorList>
    </citation>
    <scope>NUCLEOTIDE SEQUENCE</scope>
</reference>
<dbReference type="Gene3D" id="1.10.390.10">
    <property type="entry name" value="Neutral Protease Domain 2"/>
    <property type="match status" value="1"/>
</dbReference>
<dbReference type="Pfam" id="PF01433">
    <property type="entry name" value="Peptidase_M1"/>
    <property type="match status" value="1"/>
</dbReference>